<proteinExistence type="predicted"/>
<dbReference type="EMBL" id="ML143391">
    <property type="protein sequence ID" value="TBU33542.1"/>
    <property type="molecule type" value="Genomic_DNA"/>
</dbReference>
<organism evidence="1">
    <name type="scientific">Dichomitus squalens</name>
    <dbReference type="NCBI Taxonomy" id="114155"/>
    <lineage>
        <taxon>Eukaryota</taxon>
        <taxon>Fungi</taxon>
        <taxon>Dikarya</taxon>
        <taxon>Basidiomycota</taxon>
        <taxon>Agaricomycotina</taxon>
        <taxon>Agaricomycetes</taxon>
        <taxon>Polyporales</taxon>
        <taxon>Polyporaceae</taxon>
        <taxon>Dichomitus</taxon>
    </lineage>
</organism>
<name>A0A4Q9N2U3_9APHY</name>
<gene>
    <name evidence="1" type="ORF">BD311DRAFT_748803</name>
</gene>
<sequence length="90" mass="10344">MSSGPLFTVIVSTVRVFPLECPLMLECGRFHSLKRTHFCKTARSVKLLRCYDQIETQITTYDSQQDPETSRCRPIVARIFHWPSQAQLAA</sequence>
<accession>A0A4Q9N2U3</accession>
<dbReference type="Proteomes" id="UP000292957">
    <property type="component" value="Unassembled WGS sequence"/>
</dbReference>
<reference evidence="1" key="1">
    <citation type="submission" date="2019-01" db="EMBL/GenBank/DDBJ databases">
        <title>Draft genome sequences of three monokaryotic isolates of the white-rot basidiomycete fungus Dichomitus squalens.</title>
        <authorList>
            <consortium name="DOE Joint Genome Institute"/>
            <person name="Lopez S.C."/>
            <person name="Andreopoulos B."/>
            <person name="Pangilinan J."/>
            <person name="Lipzen A."/>
            <person name="Riley R."/>
            <person name="Ahrendt S."/>
            <person name="Ng V."/>
            <person name="Barry K."/>
            <person name="Daum C."/>
            <person name="Grigoriev I.V."/>
            <person name="Hilden K.S."/>
            <person name="Makela M.R."/>
            <person name="de Vries R.P."/>
        </authorList>
    </citation>
    <scope>NUCLEOTIDE SEQUENCE [LARGE SCALE GENOMIC DNA]</scope>
    <source>
        <strain evidence="1">OM18370.1</strain>
    </source>
</reference>
<dbReference type="AlphaFoldDB" id="A0A4Q9N2U3"/>
<protein>
    <submittedName>
        <fullName evidence="1">Uncharacterized protein</fullName>
    </submittedName>
</protein>
<evidence type="ECO:0000313" key="1">
    <source>
        <dbReference type="EMBL" id="TBU33542.1"/>
    </source>
</evidence>